<name>A0A164VZE9_9CRUS</name>
<dbReference type="InterPro" id="IPR036188">
    <property type="entry name" value="FAD/NAD-bd_sf"/>
</dbReference>
<dbReference type="InterPro" id="IPR000172">
    <property type="entry name" value="GMC_OxRdtase_N"/>
</dbReference>
<comment type="similarity">
    <text evidence="1 3">Belongs to the GMC oxidoreductase family.</text>
</comment>
<comment type="cofactor">
    <cofactor evidence="2">
        <name>FAD</name>
        <dbReference type="ChEBI" id="CHEBI:57692"/>
    </cofactor>
</comment>
<dbReference type="InterPro" id="IPR012132">
    <property type="entry name" value="GMC_OxRdtase"/>
</dbReference>
<accession>A0A164VZE9</accession>
<evidence type="ECO:0000313" key="7">
    <source>
        <dbReference type="Proteomes" id="UP000076858"/>
    </source>
</evidence>
<dbReference type="EMBL" id="LRGB01001348">
    <property type="protein sequence ID" value="KZS12805.1"/>
    <property type="molecule type" value="Genomic_DNA"/>
</dbReference>
<dbReference type="PIRSF" id="PIRSF000137">
    <property type="entry name" value="Alcohol_oxidase"/>
    <property type="match status" value="1"/>
</dbReference>
<dbReference type="STRING" id="35525.A0A164VZE9"/>
<dbReference type="PROSITE" id="PS00624">
    <property type="entry name" value="GMC_OXRED_2"/>
    <property type="match status" value="1"/>
</dbReference>
<dbReference type="SUPFAM" id="SSF51905">
    <property type="entry name" value="FAD/NAD(P)-binding domain"/>
    <property type="match status" value="1"/>
</dbReference>
<sequence>MQFESPKGHEETMERLVNRRMFVRRLLLPLFLLISSGHFIASSHAFVWGKNDPEGRVKNAKKYLTEYDFIVVGAGSAGAVIASRLSEIGDWTVLLLEAGGDETIWSDVPGAAKYQQLTEMDWQYQTEPQPGQCLGLKEHRCNWPRGKVLGGSSVLNYMLYVRGNRRDYDSWAAMGNYGWSYNEVLPYFIKSEDNRNPYFAQSPYHGVGGLLTIQEAPYRTPLASAFLEAGIELGYENRDCNGEYQTGFMIPQGTIRRGSRCSTAKAFLRPVRHRPNLHVAMQAHVHRILIDAHLRRAEGVVFQRKGKIYEIIARKEVILAAGAIGSPHLLLLSGIGDARHLQQVGVPVVHHLPGVGRNLQDHISGRGMVYLINETISLVEPRFFNLPSLIKYKQSLDGPWTALSGTEGLAWVNTKYADPNDDFPDMQLQFIAGSPISDGGKTLRHNDGIRDDIWDDYYEPISLEDSWQPIPIVLRPRSKGYLLLQSDDPYDKPLIYANYFQDEYDLKVMIEGMKIGLALSQTAAFQRFGSRFYDKPFPGCEHLPLFTDDYWGCFLRHYSTTLYHQAGTCKMGNSSDPMAVVDPELRVYGIAGLRVVDASIMPNVVSGNTNAPVIMIAEKAADLIKRSWLGYAG</sequence>
<comment type="caution">
    <text evidence="6">The sequence shown here is derived from an EMBL/GenBank/DDBJ whole genome shotgun (WGS) entry which is preliminary data.</text>
</comment>
<feature type="domain" description="Glucose-methanol-choline oxidoreductase N-terminal" evidence="5">
    <location>
        <begin position="322"/>
        <end position="336"/>
    </location>
</feature>
<gene>
    <name evidence="6" type="ORF">APZ42_022007</name>
</gene>
<evidence type="ECO:0000259" key="4">
    <source>
        <dbReference type="PROSITE" id="PS00623"/>
    </source>
</evidence>
<dbReference type="Pfam" id="PF05199">
    <property type="entry name" value="GMC_oxred_C"/>
    <property type="match status" value="1"/>
</dbReference>
<reference evidence="6 7" key="1">
    <citation type="submission" date="2016-03" db="EMBL/GenBank/DDBJ databases">
        <title>EvidentialGene: Evidence-directed Construction of Genes on Genomes.</title>
        <authorList>
            <person name="Gilbert D.G."/>
            <person name="Choi J.-H."/>
            <person name="Mockaitis K."/>
            <person name="Colbourne J."/>
            <person name="Pfrender M."/>
        </authorList>
    </citation>
    <scope>NUCLEOTIDE SEQUENCE [LARGE SCALE GENOMIC DNA]</scope>
    <source>
        <strain evidence="6 7">Xinb3</strain>
        <tissue evidence="6">Complete organism</tissue>
    </source>
</reference>
<organism evidence="6 7">
    <name type="scientific">Daphnia magna</name>
    <dbReference type="NCBI Taxonomy" id="35525"/>
    <lineage>
        <taxon>Eukaryota</taxon>
        <taxon>Metazoa</taxon>
        <taxon>Ecdysozoa</taxon>
        <taxon>Arthropoda</taxon>
        <taxon>Crustacea</taxon>
        <taxon>Branchiopoda</taxon>
        <taxon>Diplostraca</taxon>
        <taxon>Cladocera</taxon>
        <taxon>Anomopoda</taxon>
        <taxon>Daphniidae</taxon>
        <taxon>Daphnia</taxon>
    </lineage>
</organism>
<dbReference type="Gene3D" id="3.30.560.10">
    <property type="entry name" value="Glucose Oxidase, domain 3"/>
    <property type="match status" value="1"/>
</dbReference>
<dbReference type="PANTHER" id="PTHR11552">
    <property type="entry name" value="GLUCOSE-METHANOL-CHOLINE GMC OXIDOREDUCTASE"/>
    <property type="match status" value="1"/>
</dbReference>
<feature type="domain" description="Glucose-methanol-choline oxidoreductase N-terminal" evidence="4">
    <location>
        <begin position="146"/>
        <end position="169"/>
    </location>
</feature>
<evidence type="ECO:0000256" key="2">
    <source>
        <dbReference type="PIRSR" id="PIRSR000137-2"/>
    </source>
</evidence>
<dbReference type="Gene3D" id="3.50.50.60">
    <property type="entry name" value="FAD/NAD(P)-binding domain"/>
    <property type="match status" value="1"/>
</dbReference>
<dbReference type="AlphaFoldDB" id="A0A164VZE9"/>
<proteinExistence type="inferred from homology"/>
<dbReference type="SUPFAM" id="SSF54373">
    <property type="entry name" value="FAD-linked reductases, C-terminal domain"/>
    <property type="match status" value="1"/>
</dbReference>
<feature type="binding site" evidence="2">
    <location>
        <position position="285"/>
    </location>
    <ligand>
        <name>FAD</name>
        <dbReference type="ChEBI" id="CHEBI:57692"/>
    </ligand>
</feature>
<dbReference type="PANTHER" id="PTHR11552:SF217">
    <property type="entry name" value="GLUCOSE DEHYDROGENASE [FAD, QUINONE]"/>
    <property type="match status" value="1"/>
</dbReference>
<evidence type="ECO:0000259" key="5">
    <source>
        <dbReference type="PROSITE" id="PS00624"/>
    </source>
</evidence>
<dbReference type="OrthoDB" id="269227at2759"/>
<dbReference type="GO" id="GO:0016614">
    <property type="term" value="F:oxidoreductase activity, acting on CH-OH group of donors"/>
    <property type="evidence" value="ECO:0007669"/>
    <property type="project" value="InterPro"/>
</dbReference>
<evidence type="ECO:0000256" key="3">
    <source>
        <dbReference type="RuleBase" id="RU003968"/>
    </source>
</evidence>
<dbReference type="InterPro" id="IPR007867">
    <property type="entry name" value="GMC_OxRtase_C"/>
</dbReference>
<dbReference type="PROSITE" id="PS00623">
    <property type="entry name" value="GMC_OXRED_1"/>
    <property type="match status" value="1"/>
</dbReference>
<feature type="binding site" evidence="2">
    <location>
        <position position="148"/>
    </location>
    <ligand>
        <name>FAD</name>
        <dbReference type="ChEBI" id="CHEBI:57692"/>
    </ligand>
</feature>
<dbReference type="Pfam" id="PF00732">
    <property type="entry name" value="GMC_oxred_N"/>
    <property type="match status" value="1"/>
</dbReference>
<dbReference type="Proteomes" id="UP000076858">
    <property type="component" value="Unassembled WGS sequence"/>
</dbReference>
<dbReference type="GO" id="GO:0050660">
    <property type="term" value="F:flavin adenine dinucleotide binding"/>
    <property type="evidence" value="ECO:0007669"/>
    <property type="project" value="InterPro"/>
</dbReference>
<protein>
    <submittedName>
        <fullName evidence="6">Choline dehydrogenase, mitochondrial</fullName>
    </submittedName>
</protein>
<keyword evidence="2 3" id="KW-0274">FAD</keyword>
<evidence type="ECO:0000256" key="1">
    <source>
        <dbReference type="ARBA" id="ARBA00010790"/>
    </source>
</evidence>
<keyword evidence="7" id="KW-1185">Reference proteome</keyword>
<keyword evidence="3" id="KW-0285">Flavoprotein</keyword>
<evidence type="ECO:0000313" key="6">
    <source>
        <dbReference type="EMBL" id="KZS12805.1"/>
    </source>
</evidence>